<accession>A0A1U8ITI7</accession>
<dbReference type="Proteomes" id="UP000818029">
    <property type="component" value="Chromosome D04"/>
</dbReference>
<reference evidence="2" key="2">
    <citation type="submission" date="2025-08" db="UniProtKB">
        <authorList>
            <consortium name="RefSeq"/>
        </authorList>
    </citation>
    <scope>IDENTIFICATION</scope>
</reference>
<evidence type="ECO:0000313" key="1">
    <source>
        <dbReference type="Proteomes" id="UP000818029"/>
    </source>
</evidence>
<dbReference type="PANTHER" id="PTHR15503">
    <property type="entry name" value="LDOC1 RELATED"/>
    <property type="match status" value="1"/>
</dbReference>
<evidence type="ECO:0008006" key="3">
    <source>
        <dbReference type="Google" id="ProtNLM"/>
    </source>
</evidence>
<dbReference type="PaxDb" id="3635-A0A1U8ITI7"/>
<dbReference type="SUPFAM" id="SSF56672">
    <property type="entry name" value="DNA/RNA polymerases"/>
    <property type="match status" value="1"/>
</dbReference>
<dbReference type="KEGG" id="ghi:107898218"/>
<keyword evidence="1" id="KW-1185">Reference proteome</keyword>
<dbReference type="PANTHER" id="PTHR15503:SF45">
    <property type="entry name" value="RNA-DIRECTED DNA POLYMERASE HOMOLOG"/>
    <property type="match status" value="1"/>
</dbReference>
<dbReference type="InterPro" id="IPR043502">
    <property type="entry name" value="DNA/RNA_pol_sf"/>
</dbReference>
<reference evidence="1" key="1">
    <citation type="journal article" date="2020" name="Nat. Genet.">
        <title>Genomic diversifications of five Gossypium allopolyploid species and their impact on cotton improvement.</title>
        <authorList>
            <person name="Chen Z.J."/>
            <person name="Sreedasyam A."/>
            <person name="Ando A."/>
            <person name="Song Q."/>
            <person name="De Santiago L.M."/>
            <person name="Hulse-Kemp A.M."/>
            <person name="Ding M."/>
            <person name="Ye W."/>
            <person name="Kirkbride R.C."/>
            <person name="Jenkins J."/>
            <person name="Plott C."/>
            <person name="Lovell J."/>
            <person name="Lin Y.M."/>
            <person name="Vaughn R."/>
            <person name="Liu B."/>
            <person name="Simpson S."/>
            <person name="Scheffler B.E."/>
            <person name="Wen L."/>
            <person name="Saski C.A."/>
            <person name="Grover C.E."/>
            <person name="Hu G."/>
            <person name="Conover J.L."/>
            <person name="Carlson J.W."/>
            <person name="Shu S."/>
            <person name="Boston L.B."/>
            <person name="Williams M."/>
            <person name="Peterson D.G."/>
            <person name="McGee K."/>
            <person name="Jones D.C."/>
            <person name="Wendel J.F."/>
            <person name="Stelly D.M."/>
            <person name="Grimwood J."/>
            <person name="Schmutz J."/>
        </authorList>
    </citation>
    <scope>NUCLEOTIDE SEQUENCE [LARGE SCALE GENOMIC DNA]</scope>
    <source>
        <strain evidence="1">cv. TM-1</strain>
    </source>
</reference>
<organism evidence="1 2">
    <name type="scientific">Gossypium hirsutum</name>
    <name type="common">Upland cotton</name>
    <name type="synonym">Gossypium mexicanum</name>
    <dbReference type="NCBI Taxonomy" id="3635"/>
    <lineage>
        <taxon>Eukaryota</taxon>
        <taxon>Viridiplantae</taxon>
        <taxon>Streptophyta</taxon>
        <taxon>Embryophyta</taxon>
        <taxon>Tracheophyta</taxon>
        <taxon>Spermatophyta</taxon>
        <taxon>Magnoliopsida</taxon>
        <taxon>eudicotyledons</taxon>
        <taxon>Gunneridae</taxon>
        <taxon>Pentapetalae</taxon>
        <taxon>rosids</taxon>
        <taxon>malvids</taxon>
        <taxon>Malvales</taxon>
        <taxon>Malvaceae</taxon>
        <taxon>Malvoideae</taxon>
        <taxon>Gossypium</taxon>
    </lineage>
</organism>
<gene>
    <name evidence="2" type="primary">LOC107898218</name>
</gene>
<sequence>MLKNIRVVKEFLDVFSEELPGLPPEREVEFRIELLFGVAPVSIAPYHMTPKELKELKVKLQELLDRAFIRPSVSPWAALVLFVKKKDGSIRLCIDYRQLNKLIMKNSKANVVADALSRKEMGELSEMFSRLSLFEDGGFLTVLQVRPILLDEIKLKWLLDTPHVKLIEKGKNSDFAINSEGFLCYRGRYCVPSNSKLKQSILREVHCNPYVMHPKGSKMF</sequence>
<dbReference type="InterPro" id="IPR032567">
    <property type="entry name" value="RTL1-rel"/>
</dbReference>
<dbReference type="RefSeq" id="XP_016679239.1">
    <property type="nucleotide sequence ID" value="XM_016823750.1"/>
</dbReference>
<protein>
    <recommendedName>
        <fullName evidence="3">RNA-directed DNA polymerase homolog</fullName>
    </recommendedName>
</protein>
<dbReference type="OrthoDB" id="1736806at2759"/>
<dbReference type="GeneID" id="107898218"/>
<evidence type="ECO:0000313" key="2">
    <source>
        <dbReference type="RefSeq" id="XP_016679239.1"/>
    </source>
</evidence>
<dbReference type="AlphaFoldDB" id="A0A1U8ITI7"/>
<dbReference type="STRING" id="3635.A0A1U8ITI7"/>
<dbReference type="Gene3D" id="3.10.10.10">
    <property type="entry name" value="HIV Type 1 Reverse Transcriptase, subunit A, domain 1"/>
    <property type="match status" value="1"/>
</dbReference>
<proteinExistence type="predicted"/>
<name>A0A1U8ITI7_GOSHI</name>